<dbReference type="EMBL" id="LR796762">
    <property type="protein sequence ID" value="CAB4164902.1"/>
    <property type="molecule type" value="Genomic_DNA"/>
</dbReference>
<sequence>MTYIMNYTRDDIQTYLEEIGETVLLADGFEHAFLGTTQRMNEPLLAVYSYPLMIETLMLRDGMTYTEASEYIDFNVAGAWVGEQTPVIVHPMNL</sequence>
<dbReference type="EMBL" id="LR797452">
    <property type="protein sequence ID" value="CAB4217601.1"/>
    <property type="molecule type" value="Genomic_DNA"/>
</dbReference>
<dbReference type="EMBL" id="LR797305">
    <property type="protein sequence ID" value="CAB4199649.1"/>
    <property type="molecule type" value="Genomic_DNA"/>
</dbReference>
<dbReference type="EMBL" id="LR796961">
    <property type="protein sequence ID" value="CAB4178424.1"/>
    <property type="molecule type" value="Genomic_DNA"/>
</dbReference>
<dbReference type="EMBL" id="LR796644">
    <property type="protein sequence ID" value="CAB4156756.1"/>
    <property type="molecule type" value="Genomic_DNA"/>
</dbReference>
<evidence type="ECO:0000313" key="5">
    <source>
        <dbReference type="EMBL" id="CAB4172260.1"/>
    </source>
</evidence>
<protein>
    <submittedName>
        <fullName evidence="10">Uncharacterized protein</fullName>
    </submittedName>
</protein>
<evidence type="ECO:0000313" key="9">
    <source>
        <dbReference type="EMBL" id="CAB4213021.1"/>
    </source>
</evidence>
<dbReference type="EMBL" id="LR797177">
    <property type="protein sequence ID" value="CAB4191309.1"/>
    <property type="molecule type" value="Genomic_DNA"/>
</dbReference>
<proteinExistence type="predicted"/>
<dbReference type="EMBL" id="LR796443">
    <property type="protein sequence ID" value="CAB4145178.1"/>
    <property type="molecule type" value="Genomic_DNA"/>
</dbReference>
<dbReference type="EMBL" id="LR796878">
    <property type="protein sequence ID" value="CAB4172260.1"/>
    <property type="molecule type" value="Genomic_DNA"/>
</dbReference>
<evidence type="ECO:0000313" key="3">
    <source>
        <dbReference type="EMBL" id="CAB4160023.1"/>
    </source>
</evidence>
<evidence type="ECO:0000313" key="6">
    <source>
        <dbReference type="EMBL" id="CAB4178424.1"/>
    </source>
</evidence>
<evidence type="ECO:0000313" key="1">
    <source>
        <dbReference type="EMBL" id="CAB4145178.1"/>
    </source>
</evidence>
<evidence type="ECO:0000313" key="10">
    <source>
        <dbReference type="EMBL" id="CAB4217601.1"/>
    </source>
</evidence>
<gene>
    <name evidence="6" type="ORF">UFOVP1002_175</name>
    <name evidence="7" type="ORF">UFOVP1217_19</name>
    <name evidence="8" type="ORF">UFOVP1343_3</name>
    <name evidence="9" type="ORF">UFOVP1438_52</name>
    <name evidence="12" type="ORF">UFOVP1541_132</name>
    <name evidence="10" type="ORF">UFOVP1592_48</name>
    <name evidence="1" type="ORF">UFOVP465_97</name>
    <name evidence="2" type="ORF">UFOVP666_143</name>
    <name evidence="3" type="ORF">UFOVP727_32</name>
    <name evidence="11" type="ORF">UFOVP741_35</name>
    <name evidence="4" type="ORF">UFOVP819_171</name>
    <name evidence="5" type="ORF">UFOVP926_103</name>
</gene>
<evidence type="ECO:0000313" key="7">
    <source>
        <dbReference type="EMBL" id="CAB4191309.1"/>
    </source>
</evidence>
<dbReference type="EMBL" id="LR796698">
    <property type="protein sequence ID" value="CAB4160023.1"/>
    <property type="molecule type" value="Genomic_DNA"/>
</dbReference>
<evidence type="ECO:0000313" key="11">
    <source>
        <dbReference type="EMBL" id="CAB5225090.1"/>
    </source>
</evidence>
<name>A0A6J5SSN8_9CAUD</name>
<accession>A0A6J5SSN8</accession>
<organism evidence="10">
    <name type="scientific">uncultured Caudovirales phage</name>
    <dbReference type="NCBI Taxonomy" id="2100421"/>
    <lineage>
        <taxon>Viruses</taxon>
        <taxon>Duplodnaviria</taxon>
        <taxon>Heunggongvirae</taxon>
        <taxon>Uroviricota</taxon>
        <taxon>Caudoviricetes</taxon>
        <taxon>Peduoviridae</taxon>
        <taxon>Maltschvirus</taxon>
        <taxon>Maltschvirus maltsch</taxon>
    </lineage>
</organism>
<evidence type="ECO:0000313" key="12">
    <source>
        <dbReference type="EMBL" id="CAB5229014.1"/>
    </source>
</evidence>
<evidence type="ECO:0000313" key="2">
    <source>
        <dbReference type="EMBL" id="CAB4156756.1"/>
    </source>
</evidence>
<reference evidence="10" key="1">
    <citation type="submission" date="2020-05" db="EMBL/GenBank/DDBJ databases">
        <authorList>
            <person name="Chiriac C."/>
            <person name="Salcher M."/>
            <person name="Ghai R."/>
            <person name="Kavagutti S V."/>
        </authorList>
    </citation>
    <scope>NUCLEOTIDE SEQUENCE</scope>
</reference>
<evidence type="ECO:0000313" key="4">
    <source>
        <dbReference type="EMBL" id="CAB4164902.1"/>
    </source>
</evidence>
<dbReference type="EMBL" id="LR797395">
    <property type="protein sequence ID" value="CAB4213021.1"/>
    <property type="molecule type" value="Genomic_DNA"/>
</dbReference>
<dbReference type="EMBL" id="LR798341">
    <property type="protein sequence ID" value="CAB5225090.1"/>
    <property type="molecule type" value="Genomic_DNA"/>
</dbReference>
<evidence type="ECO:0000313" key="8">
    <source>
        <dbReference type="EMBL" id="CAB4199649.1"/>
    </source>
</evidence>
<dbReference type="EMBL" id="LR798395">
    <property type="protein sequence ID" value="CAB5229014.1"/>
    <property type="molecule type" value="Genomic_DNA"/>
</dbReference>